<dbReference type="Gene3D" id="3.30.50.10">
    <property type="entry name" value="Erythroid Transcription Factor GATA-1, subunit A"/>
    <property type="match status" value="1"/>
</dbReference>
<sequence>MDTDTASDGGGYGDVPTRPMRVKVLYSFDQDNKTNCLARLPNTMQIPAVAINETAQVGVIDLQQCIQAVTSASPEVVSRLSEGDYTVYAYDYSEEDTPLVGQGMLSAALAAASAGVGAEQAMITGRVCKNMQALFSNGVKETLEVKLRLVPVPRPAISAVAKTSSPATTAGFDPNAWNSSLQQSRLQQELNSYFDFQPSQTESPNDMAVMDEMFGLGTGGAGSASGPQMLGGVGIAETPTDPTYGQNPAFSHSAPGSRAGSPMMGLEFGTHNEQLRHQSFSANAPNFADHSRPGSRASVRSEVQSSHHQRQASTQSLPPQQTDIYYNEDGQSRKRAKITQTDWHGRSSFGTKSGDLRVTAATAHSVHMHRPIATRPGAPGTDLEPPPRAPTPVPQMNPMLRQQRPSQPARSFLRQASTVDSDFMSDIDQYSDATMTPPDDEGSPTQSLAPDATPQDIPSSPPVLMGVNYAQPSSPGLPTLPASRPLDSGYMSGNVLDDYDCDDENRSPDAEDLEMAAQYHARDSTVQPSTKTERASSRAPANITSDAFASEIDVTGQIVAKTQVGDSGRQRMDSQGPRQPDVTKVTGKQDRITQSVTTAQPARPAMSASRRSSLALPTKAHAPPSKSSTQQAIDPKRPVPKRKYTKRTRAGGTHAAQSEAGSPAPSDTESLDPNGRSGSGAQRRHVIQQRLEAALASNTMPQHCVHCGAIETATWRRIYVRYFDGSPSPLDSCEGEGETVGVESVSRDPTTHEITRYIIRKTMKKTRESTPGEGFEPVIVCNPCGLWFNKFRNMRPQEKWNRKSSKRRPKRNGAGGNGPATDGPEPQSDAFFTDQVGPDDVDEQEVGVDRTQLDGTDPVMQVQQPAAAARPRANSMQPLPRRRSGDGMNASQLDAALSRAVQSSPVPFRGSQASPIEIGDITPDRPTRRLLFPSPRRSGEVKSLDDNGQASLNATPPASKGFASKPSSLLKVGVTAADTDVSVFDAFTFDKENLEPDLDDDLMQLFEGSPSAASKTPCKTPGMTPRSQHQFDQLLKTPTPASRKRKPLNPNANAVNNASAALNDFMTSPSSSRYFLRSTPSRQDRTPVRASQGANVIGADMTPFSRHLAQILSEANEGGAVGAFTSPNRALDFSDLPAFSTTPGKSLADVDWSGMEDILSSDFAAYGGDQAEADGPAPADQQGEGEQA</sequence>
<comment type="caution">
    <text evidence="3">The sequence shown here is derived from an EMBL/GenBank/DDBJ whole genome shotgun (WGS) entry which is preliminary data.</text>
</comment>
<evidence type="ECO:0000313" key="4">
    <source>
        <dbReference type="Proteomes" id="UP001310594"/>
    </source>
</evidence>
<evidence type="ECO:0000256" key="1">
    <source>
        <dbReference type="SAM" id="MobiDB-lite"/>
    </source>
</evidence>
<feature type="region of interest" description="Disordered" evidence="1">
    <location>
        <begin position="1010"/>
        <end position="1030"/>
    </location>
</feature>
<dbReference type="SUPFAM" id="SSF57716">
    <property type="entry name" value="Glucocorticoid receptor-like (DNA-binding domain)"/>
    <property type="match status" value="1"/>
</dbReference>
<accession>A0AAN7W2V1</accession>
<dbReference type="InterPro" id="IPR057725">
    <property type="entry name" value="Ams2-SPT21_N"/>
</dbReference>
<dbReference type="Proteomes" id="UP001310594">
    <property type="component" value="Unassembled WGS sequence"/>
</dbReference>
<dbReference type="InterPro" id="IPR042403">
    <property type="entry name" value="Spt21/Ams2"/>
</dbReference>
<feature type="compositionally biased region" description="Basic residues" evidence="1">
    <location>
        <begin position="638"/>
        <end position="649"/>
    </location>
</feature>
<feature type="region of interest" description="Disordered" evidence="1">
    <location>
        <begin position="562"/>
        <end position="683"/>
    </location>
</feature>
<feature type="compositionally biased region" description="Acidic residues" evidence="1">
    <location>
        <begin position="837"/>
        <end position="846"/>
    </location>
</feature>
<dbReference type="GO" id="GO:0030466">
    <property type="term" value="P:silent mating-type cassette heterochromatin formation"/>
    <property type="evidence" value="ECO:0007669"/>
    <property type="project" value="TreeGrafter"/>
</dbReference>
<dbReference type="PANTHER" id="PTHR39147">
    <property type="entry name" value="PROTEIN SPT21"/>
    <property type="match status" value="1"/>
</dbReference>
<feature type="compositionally biased region" description="Polar residues" evidence="1">
    <location>
        <begin position="403"/>
        <end position="420"/>
    </location>
</feature>
<name>A0AAN7W2V1_9PEZI</name>
<dbReference type="InterPro" id="IPR013088">
    <property type="entry name" value="Znf_NHR/GATA"/>
</dbReference>
<feature type="compositionally biased region" description="Polar residues" evidence="1">
    <location>
        <begin position="946"/>
        <end position="956"/>
    </location>
</feature>
<gene>
    <name evidence="3" type="ORF">LTR97_006502</name>
</gene>
<dbReference type="EMBL" id="JAVRQU010000009">
    <property type="protein sequence ID" value="KAK5698854.1"/>
    <property type="molecule type" value="Genomic_DNA"/>
</dbReference>
<feature type="compositionally biased region" description="Polar residues" evidence="1">
    <location>
        <begin position="240"/>
        <end position="250"/>
    </location>
</feature>
<dbReference type="AlphaFoldDB" id="A0AAN7W2V1"/>
<feature type="region of interest" description="Disordered" evidence="1">
    <location>
        <begin position="1163"/>
        <end position="1188"/>
    </location>
</feature>
<proteinExistence type="predicted"/>
<evidence type="ECO:0000259" key="2">
    <source>
        <dbReference type="Pfam" id="PF25823"/>
    </source>
</evidence>
<reference evidence="3" key="1">
    <citation type="submission" date="2023-08" db="EMBL/GenBank/DDBJ databases">
        <title>Black Yeasts Isolated from many extreme environments.</title>
        <authorList>
            <person name="Coleine C."/>
            <person name="Stajich J.E."/>
            <person name="Selbmann L."/>
        </authorList>
    </citation>
    <scope>NUCLEOTIDE SEQUENCE</scope>
    <source>
        <strain evidence="3">CCFEE 5810</strain>
    </source>
</reference>
<feature type="compositionally biased region" description="Gly residues" evidence="1">
    <location>
        <begin position="219"/>
        <end position="234"/>
    </location>
</feature>
<feature type="region of interest" description="Disordered" evidence="1">
    <location>
        <begin position="219"/>
        <end position="266"/>
    </location>
</feature>
<evidence type="ECO:0000313" key="3">
    <source>
        <dbReference type="EMBL" id="KAK5698854.1"/>
    </source>
</evidence>
<feature type="domain" description="Ams2/SPT21 N-terminal" evidence="2">
    <location>
        <begin position="15"/>
        <end position="152"/>
    </location>
</feature>
<feature type="compositionally biased region" description="Polar residues" evidence="1">
    <location>
        <begin position="655"/>
        <end position="668"/>
    </location>
</feature>
<dbReference type="GO" id="GO:0000183">
    <property type="term" value="P:rDNA heterochromatin formation"/>
    <property type="evidence" value="ECO:0007669"/>
    <property type="project" value="TreeGrafter"/>
</dbReference>
<protein>
    <recommendedName>
        <fullName evidence="2">Ams2/SPT21 N-terminal domain-containing protein</fullName>
    </recommendedName>
</protein>
<feature type="compositionally biased region" description="Low complexity" evidence="1">
    <location>
        <begin position="601"/>
        <end position="617"/>
    </location>
</feature>
<feature type="compositionally biased region" description="Basic residues" evidence="1">
    <location>
        <begin position="802"/>
        <end position="811"/>
    </location>
</feature>
<feature type="region of interest" description="Disordered" evidence="1">
    <location>
        <begin position="283"/>
        <end position="508"/>
    </location>
</feature>
<feature type="region of interest" description="Disordered" evidence="1">
    <location>
        <begin position="520"/>
        <end position="544"/>
    </location>
</feature>
<dbReference type="GO" id="GO:0008270">
    <property type="term" value="F:zinc ion binding"/>
    <property type="evidence" value="ECO:0007669"/>
    <property type="project" value="InterPro"/>
</dbReference>
<feature type="compositionally biased region" description="Polar residues" evidence="1">
    <location>
        <begin position="301"/>
        <end position="324"/>
    </location>
</feature>
<dbReference type="Pfam" id="PF25823">
    <property type="entry name" value="Ams2-SPT21_N"/>
    <property type="match status" value="1"/>
</dbReference>
<feature type="compositionally biased region" description="Low complexity" evidence="1">
    <location>
        <begin position="863"/>
        <end position="873"/>
    </location>
</feature>
<dbReference type="GO" id="GO:0006357">
    <property type="term" value="P:regulation of transcription by RNA polymerase II"/>
    <property type="evidence" value="ECO:0007669"/>
    <property type="project" value="TreeGrafter"/>
</dbReference>
<feature type="region of interest" description="Disordered" evidence="1">
    <location>
        <begin position="797"/>
        <end position="965"/>
    </location>
</feature>
<organism evidence="3 4">
    <name type="scientific">Elasticomyces elasticus</name>
    <dbReference type="NCBI Taxonomy" id="574655"/>
    <lineage>
        <taxon>Eukaryota</taxon>
        <taxon>Fungi</taxon>
        <taxon>Dikarya</taxon>
        <taxon>Ascomycota</taxon>
        <taxon>Pezizomycotina</taxon>
        <taxon>Dothideomycetes</taxon>
        <taxon>Dothideomycetidae</taxon>
        <taxon>Mycosphaerellales</taxon>
        <taxon>Teratosphaeriaceae</taxon>
        <taxon>Elasticomyces</taxon>
    </lineage>
</organism>
<dbReference type="PANTHER" id="PTHR39147:SF1">
    <property type="entry name" value="PROTEIN SPT21"/>
    <property type="match status" value="1"/>
</dbReference>
<feature type="compositionally biased region" description="Pro residues" evidence="1">
    <location>
        <begin position="384"/>
        <end position="395"/>
    </location>
</feature>